<dbReference type="OrthoDB" id="310895at2759"/>
<dbReference type="PANTHER" id="PTHR43866">
    <property type="entry name" value="MALONATE-SEMIALDEHYDE DEHYDROGENASE"/>
    <property type="match status" value="1"/>
</dbReference>
<dbReference type="InterPro" id="IPR015590">
    <property type="entry name" value="Aldehyde_DH_dom"/>
</dbReference>
<dbReference type="CDD" id="cd07085">
    <property type="entry name" value="ALDH_F6_MMSDH"/>
    <property type="match status" value="1"/>
</dbReference>
<sequence length="487" mass="52004">MVQSGATHWFELHNPATQELLGYVPQATAEELREAAASCASAFKTWRKTSVLSRQRMMLDLQALVRERQDDVARNIVHEHGKTFNDARGDVFRGLQVVDHACGVPSHLMGQRLPVANDMDTYTIHEPLGVVGGITPSNFPFMIGAWIMPLAIATGNTCLLKPSERVPGATMMLAQMVKDVGIPAGVVNIVHGGVDTVNFVCDAPEIRAISFVGSDTAGKHIFARGTANGKRVQANLGAKNHGVVLPDANPVHTLNQLAGAAFGAAGQRCMALSTAVFVGEARQWIPALVEQARALQAGFGMDPKSDLGPVITPASKRRVLELVQSGVDEGATLLLDGTQCTPAGYEHGNFIGPTILGNVKPHMRCYREEIFGPVLVILEAETLDEAIAMVNANPYGNGTALFTNSGSAARHFEENIDVGQVGINVPIPVPIPPFAFTGSRGSIRGDLNFYGKSGVQFFTSIKTVTALWRKQDATVASQAAMSMPTIH</sequence>
<feature type="domain" description="Aldehyde dehydrogenase" evidence="5">
    <location>
        <begin position="6"/>
        <end position="464"/>
    </location>
</feature>
<gene>
    <name evidence="6" type="ORF">CXG81DRAFT_30078</name>
</gene>
<evidence type="ECO:0000256" key="4">
    <source>
        <dbReference type="ARBA" id="ARBA00023027"/>
    </source>
</evidence>
<dbReference type="InterPro" id="IPR010061">
    <property type="entry name" value="MeMal-semiAld_DH"/>
</dbReference>
<dbReference type="FunFam" id="3.40.309.10:FF:000002">
    <property type="entry name" value="Methylmalonate-semialdehyde dehydrogenase (Acylating)"/>
    <property type="match status" value="1"/>
</dbReference>
<reference evidence="7" key="1">
    <citation type="journal article" date="2018" name="Nat. Microbiol.">
        <title>Leveraging single-cell genomics to expand the fungal tree of life.</title>
        <authorList>
            <person name="Ahrendt S.R."/>
            <person name="Quandt C.A."/>
            <person name="Ciobanu D."/>
            <person name="Clum A."/>
            <person name="Salamov A."/>
            <person name="Andreopoulos B."/>
            <person name="Cheng J.F."/>
            <person name="Woyke T."/>
            <person name="Pelin A."/>
            <person name="Henrissat B."/>
            <person name="Reynolds N.K."/>
            <person name="Benny G.L."/>
            <person name="Smith M.E."/>
            <person name="James T.Y."/>
            <person name="Grigoriev I.V."/>
        </authorList>
    </citation>
    <scope>NUCLEOTIDE SEQUENCE [LARGE SCALE GENOMIC DNA]</scope>
    <source>
        <strain evidence="7">ATCC 52028</strain>
    </source>
</reference>
<dbReference type="Gene3D" id="3.40.605.10">
    <property type="entry name" value="Aldehyde Dehydrogenase, Chain A, domain 1"/>
    <property type="match status" value="1"/>
</dbReference>
<dbReference type="Proteomes" id="UP000274922">
    <property type="component" value="Unassembled WGS sequence"/>
</dbReference>
<protein>
    <recommendedName>
        <fullName evidence="2">methylmalonate-semialdehyde dehydrogenase (CoA acylating)</fullName>
        <ecNumber evidence="2">1.2.1.27</ecNumber>
    </recommendedName>
</protein>
<dbReference type="InterPro" id="IPR016163">
    <property type="entry name" value="Ald_DH_C"/>
</dbReference>
<dbReference type="GO" id="GO:0006210">
    <property type="term" value="P:thymine catabolic process"/>
    <property type="evidence" value="ECO:0007669"/>
    <property type="project" value="TreeGrafter"/>
</dbReference>
<dbReference type="FunFam" id="3.40.605.10:FF:000003">
    <property type="entry name" value="Methylmalonate-semialdehyde dehydrogenase [acylating]"/>
    <property type="match status" value="1"/>
</dbReference>
<evidence type="ECO:0000313" key="7">
    <source>
        <dbReference type="Proteomes" id="UP000274922"/>
    </source>
</evidence>
<dbReference type="Gene3D" id="3.40.309.10">
    <property type="entry name" value="Aldehyde Dehydrogenase, Chain A, domain 2"/>
    <property type="match status" value="1"/>
</dbReference>
<dbReference type="SUPFAM" id="SSF53720">
    <property type="entry name" value="ALDH-like"/>
    <property type="match status" value="1"/>
</dbReference>
<accession>A0A4P9X4K0</accession>
<keyword evidence="4" id="KW-0520">NAD</keyword>
<keyword evidence="7" id="KW-1185">Reference proteome</keyword>
<keyword evidence="3" id="KW-0560">Oxidoreductase</keyword>
<organism evidence="6 7">
    <name type="scientific">Caulochytrium protostelioides</name>
    <dbReference type="NCBI Taxonomy" id="1555241"/>
    <lineage>
        <taxon>Eukaryota</taxon>
        <taxon>Fungi</taxon>
        <taxon>Fungi incertae sedis</taxon>
        <taxon>Chytridiomycota</taxon>
        <taxon>Chytridiomycota incertae sedis</taxon>
        <taxon>Chytridiomycetes</taxon>
        <taxon>Caulochytriales</taxon>
        <taxon>Caulochytriaceae</taxon>
        <taxon>Caulochytrium</taxon>
    </lineage>
</organism>
<name>A0A4P9X4K0_9FUNG</name>
<dbReference type="PANTHER" id="PTHR43866:SF3">
    <property type="entry name" value="METHYLMALONATE-SEMIALDEHYDE DEHYDROGENASE [ACYLATING], MITOCHONDRIAL"/>
    <property type="match status" value="1"/>
</dbReference>
<dbReference type="EMBL" id="ML014243">
    <property type="protein sequence ID" value="RKO99984.1"/>
    <property type="molecule type" value="Genomic_DNA"/>
</dbReference>
<evidence type="ECO:0000256" key="3">
    <source>
        <dbReference type="ARBA" id="ARBA00023002"/>
    </source>
</evidence>
<dbReference type="InterPro" id="IPR016160">
    <property type="entry name" value="Ald_DH_CS_CYS"/>
</dbReference>
<dbReference type="STRING" id="1555241.A0A4P9X4K0"/>
<evidence type="ECO:0000256" key="1">
    <source>
        <dbReference type="ARBA" id="ARBA00009986"/>
    </source>
</evidence>
<evidence type="ECO:0000313" key="6">
    <source>
        <dbReference type="EMBL" id="RKO99984.1"/>
    </source>
</evidence>
<dbReference type="Pfam" id="PF00171">
    <property type="entry name" value="Aldedh"/>
    <property type="match status" value="1"/>
</dbReference>
<dbReference type="AlphaFoldDB" id="A0A4P9X4K0"/>
<dbReference type="NCBIfam" id="TIGR01722">
    <property type="entry name" value="MMSDH"/>
    <property type="match status" value="1"/>
</dbReference>
<dbReference type="PROSITE" id="PS00070">
    <property type="entry name" value="ALDEHYDE_DEHYDR_CYS"/>
    <property type="match status" value="1"/>
</dbReference>
<dbReference type="EC" id="1.2.1.27" evidence="2"/>
<evidence type="ECO:0000256" key="2">
    <source>
        <dbReference type="ARBA" id="ARBA00013048"/>
    </source>
</evidence>
<dbReference type="GO" id="GO:0005739">
    <property type="term" value="C:mitochondrion"/>
    <property type="evidence" value="ECO:0007669"/>
    <property type="project" value="TreeGrafter"/>
</dbReference>
<proteinExistence type="inferred from homology"/>
<evidence type="ECO:0000259" key="5">
    <source>
        <dbReference type="Pfam" id="PF00171"/>
    </source>
</evidence>
<dbReference type="InterPro" id="IPR016162">
    <property type="entry name" value="Ald_DH_N"/>
</dbReference>
<dbReference type="GO" id="GO:0006574">
    <property type="term" value="P:L-valine catabolic process"/>
    <property type="evidence" value="ECO:0007669"/>
    <property type="project" value="TreeGrafter"/>
</dbReference>
<dbReference type="GO" id="GO:0004491">
    <property type="term" value="F:methylmalonate-semialdehyde dehydrogenase (acylating, NAD) activity"/>
    <property type="evidence" value="ECO:0007669"/>
    <property type="project" value="UniProtKB-EC"/>
</dbReference>
<comment type="similarity">
    <text evidence="1">Belongs to the aldehyde dehydrogenase family.</text>
</comment>
<dbReference type="InterPro" id="IPR016161">
    <property type="entry name" value="Ald_DH/histidinol_DH"/>
</dbReference>